<comment type="subcellular location">
    <subcellularLocation>
        <location evidence="2">Cytoplasmic vesicle</location>
    </subcellularLocation>
    <subcellularLocation>
        <location evidence="1">Early endosome</location>
    </subcellularLocation>
    <subcellularLocation>
        <location evidence="3">Late endosome</location>
    </subcellularLocation>
</comment>
<dbReference type="PANTHER" id="PTHR13364:SF6">
    <property type="entry name" value="SPERMATOGENESIS-DEFECTIVE PROTEIN 39 HOMOLOG"/>
    <property type="match status" value="1"/>
</dbReference>
<keyword evidence="6" id="KW-0175">Coiled coil</keyword>
<dbReference type="GO" id="GO:0007034">
    <property type="term" value="P:vacuolar transport"/>
    <property type="evidence" value="ECO:0007669"/>
    <property type="project" value="TreeGrafter"/>
</dbReference>
<evidence type="ECO:0000256" key="5">
    <source>
        <dbReference type="ARBA" id="ARBA00023329"/>
    </source>
</evidence>
<evidence type="ECO:0000256" key="3">
    <source>
        <dbReference type="ARBA" id="ARBA00004603"/>
    </source>
</evidence>
<keyword evidence="5" id="KW-0968">Cytoplasmic vesicle</keyword>
<feature type="coiled-coil region" evidence="6">
    <location>
        <begin position="118"/>
        <end position="145"/>
    </location>
</feature>
<gene>
    <name evidence="9" type="ORF">CAMP_LOCUS14610</name>
</gene>
<dbReference type="GO" id="GO:0005769">
    <property type="term" value="C:early endosome"/>
    <property type="evidence" value="ECO:0007669"/>
    <property type="project" value="UniProtKB-SubCell"/>
</dbReference>
<proteinExistence type="predicted"/>
<protein>
    <recommendedName>
        <fullName evidence="8">Vps16 C-terminal domain-containing protein</fullName>
    </recommendedName>
</protein>
<keyword evidence="4" id="KW-0967">Endosome</keyword>
<dbReference type="Proteomes" id="UP001152747">
    <property type="component" value="Unassembled WGS sequence"/>
</dbReference>
<feature type="region of interest" description="Disordered" evidence="7">
    <location>
        <begin position="1"/>
        <end position="74"/>
    </location>
</feature>
<name>A0A9P1N5L9_9PELO</name>
<dbReference type="InterPro" id="IPR006925">
    <property type="entry name" value="Vps16_C"/>
</dbReference>
<sequence>MTLRRKFTFDNPEDSYWNESDSNSSSLFDDLQSKQLQARAAVDNLFGGDETPKPKNPSPLPPQTSEKVRLTNASPKASGKLVDDFLSMKFVEKVKVAAPAAPPSVVSEASASSLPSEAQRLDLDYSRLKAEHRKLQQHLETVRHDRFRPLNVEKAIERMIEGNEVSLDNYRSYNEKHQLIESASNVHDNNILFKVVIFLEKSLKEPLFFKLMATRKEACRVYVNYLQILKEWDKMKHFLRGIGRYQHAAIVEFEATRKYRRNPDKRVPLLRTMLHGSFSIPEMKFEAKQIENLMRNYEIQLQIEKYSNPKSEVFSKFPKQSSLLGLPALSTLYYSALYHYDDPQTSPTSINFIRQSIRFNDRLAIQTIVSSLVRQSRWPDVDKLLQVKPLAVTLNAAKNVFKGKKVTSKWNVAINNHNLLTIIKRSHAEPPPDFIFRILRGEGDSQERLRLALLFDVPEMVIECMTQKGDRTALASYAKSLRPNSVESFKAIAALNNTAIKWK</sequence>
<evidence type="ECO:0000256" key="6">
    <source>
        <dbReference type="SAM" id="Coils"/>
    </source>
</evidence>
<feature type="domain" description="Vps16 C-terminal" evidence="8">
    <location>
        <begin position="176"/>
        <end position="305"/>
    </location>
</feature>
<evidence type="ECO:0000256" key="7">
    <source>
        <dbReference type="SAM" id="MobiDB-lite"/>
    </source>
</evidence>
<evidence type="ECO:0000256" key="4">
    <source>
        <dbReference type="ARBA" id="ARBA00022753"/>
    </source>
</evidence>
<dbReference type="Pfam" id="PF04840">
    <property type="entry name" value="Vps16_C"/>
    <property type="match status" value="1"/>
</dbReference>
<dbReference type="GO" id="GO:0006886">
    <property type="term" value="P:intracellular protein transport"/>
    <property type="evidence" value="ECO:0007669"/>
    <property type="project" value="InterPro"/>
</dbReference>
<reference evidence="9" key="1">
    <citation type="submission" date="2022-11" db="EMBL/GenBank/DDBJ databases">
        <authorList>
            <person name="Kikuchi T."/>
        </authorList>
    </citation>
    <scope>NUCLEOTIDE SEQUENCE</scope>
    <source>
        <strain evidence="9">PS1010</strain>
    </source>
</reference>
<organism evidence="9 10">
    <name type="scientific">Caenorhabditis angaria</name>
    <dbReference type="NCBI Taxonomy" id="860376"/>
    <lineage>
        <taxon>Eukaryota</taxon>
        <taxon>Metazoa</taxon>
        <taxon>Ecdysozoa</taxon>
        <taxon>Nematoda</taxon>
        <taxon>Chromadorea</taxon>
        <taxon>Rhabditida</taxon>
        <taxon>Rhabditina</taxon>
        <taxon>Rhabditomorpha</taxon>
        <taxon>Rhabditoidea</taxon>
        <taxon>Rhabditidae</taxon>
        <taxon>Peloderinae</taxon>
        <taxon>Caenorhabditis</taxon>
    </lineage>
</organism>
<evidence type="ECO:0000313" key="10">
    <source>
        <dbReference type="Proteomes" id="UP001152747"/>
    </source>
</evidence>
<evidence type="ECO:0000259" key="8">
    <source>
        <dbReference type="Pfam" id="PF04840"/>
    </source>
</evidence>
<dbReference type="EMBL" id="CANHGI010000005">
    <property type="protein sequence ID" value="CAI5451973.1"/>
    <property type="molecule type" value="Genomic_DNA"/>
</dbReference>
<evidence type="ECO:0000256" key="1">
    <source>
        <dbReference type="ARBA" id="ARBA00004412"/>
    </source>
</evidence>
<accession>A0A9P1N5L9</accession>
<dbReference type="OrthoDB" id="9977282at2759"/>
<dbReference type="AlphaFoldDB" id="A0A9P1N5L9"/>
<dbReference type="GO" id="GO:0005770">
    <property type="term" value="C:late endosome"/>
    <property type="evidence" value="ECO:0007669"/>
    <property type="project" value="UniProtKB-SubCell"/>
</dbReference>
<dbReference type="PANTHER" id="PTHR13364">
    <property type="entry name" value="DEFECTIVE SPERMATOGENESIS PROTEIN 39"/>
    <property type="match status" value="1"/>
</dbReference>
<keyword evidence="10" id="KW-1185">Reference proteome</keyword>
<evidence type="ECO:0000313" key="9">
    <source>
        <dbReference type="EMBL" id="CAI5451973.1"/>
    </source>
</evidence>
<evidence type="ECO:0000256" key="2">
    <source>
        <dbReference type="ARBA" id="ARBA00004541"/>
    </source>
</evidence>
<feature type="compositionally biased region" description="Low complexity" evidence="7">
    <location>
        <begin position="14"/>
        <end position="30"/>
    </location>
</feature>
<comment type="caution">
    <text evidence="9">The sequence shown here is derived from an EMBL/GenBank/DDBJ whole genome shotgun (WGS) entry which is preliminary data.</text>
</comment>
<dbReference type="InterPro" id="IPR040057">
    <property type="entry name" value="Spe-39"/>
</dbReference>